<dbReference type="WBParaSite" id="maker-uti_cns_0001406-snap-gene-0.3-mRNA-1">
    <property type="protein sequence ID" value="maker-uti_cns_0001406-snap-gene-0.3-mRNA-1"/>
    <property type="gene ID" value="maker-uti_cns_0001406-snap-gene-0.3"/>
</dbReference>
<keyword evidence="1" id="KW-1185">Reference proteome</keyword>
<organism evidence="1 2">
    <name type="scientific">Macrostomum lignano</name>
    <dbReference type="NCBI Taxonomy" id="282301"/>
    <lineage>
        <taxon>Eukaryota</taxon>
        <taxon>Metazoa</taxon>
        <taxon>Spiralia</taxon>
        <taxon>Lophotrochozoa</taxon>
        <taxon>Platyhelminthes</taxon>
        <taxon>Rhabditophora</taxon>
        <taxon>Macrostomorpha</taxon>
        <taxon>Macrostomida</taxon>
        <taxon>Macrostomidae</taxon>
        <taxon>Macrostomum</taxon>
    </lineage>
</organism>
<accession>A0A1I8GCR0</accession>
<dbReference type="Proteomes" id="UP000095280">
    <property type="component" value="Unplaced"/>
</dbReference>
<evidence type="ECO:0000313" key="1">
    <source>
        <dbReference type="Proteomes" id="UP000095280"/>
    </source>
</evidence>
<name>A0A1I8GCR0_9PLAT</name>
<proteinExistence type="predicted"/>
<sequence length="44" mass="5016">MLLSHLCYVYMPLSQVFLWPLMSDDIGLLSVVAGIMPCILQDWC</sequence>
<dbReference type="AlphaFoldDB" id="A0A1I8GCR0"/>
<protein>
    <submittedName>
        <fullName evidence="2">Uncharacterized protein</fullName>
    </submittedName>
</protein>
<reference evidence="2" key="1">
    <citation type="submission" date="2016-11" db="UniProtKB">
        <authorList>
            <consortium name="WormBaseParasite"/>
        </authorList>
    </citation>
    <scope>IDENTIFICATION</scope>
</reference>
<evidence type="ECO:0000313" key="2">
    <source>
        <dbReference type="WBParaSite" id="maker-uti_cns_0001406-snap-gene-0.3-mRNA-1"/>
    </source>
</evidence>